<gene>
    <name evidence="1" type="ORF">PENTCL1PPCAC_10776</name>
</gene>
<keyword evidence="2" id="KW-1185">Reference proteome</keyword>
<dbReference type="EMBL" id="BTSX01000003">
    <property type="protein sequence ID" value="GMS88601.1"/>
    <property type="molecule type" value="Genomic_DNA"/>
</dbReference>
<evidence type="ECO:0000313" key="1">
    <source>
        <dbReference type="EMBL" id="GMS88601.1"/>
    </source>
</evidence>
<protein>
    <submittedName>
        <fullName evidence="1">Uncharacterized protein</fullName>
    </submittedName>
</protein>
<dbReference type="AlphaFoldDB" id="A0AAV5SZ38"/>
<reference evidence="1" key="1">
    <citation type="submission" date="2023-10" db="EMBL/GenBank/DDBJ databases">
        <title>Genome assembly of Pristionchus species.</title>
        <authorList>
            <person name="Yoshida K."/>
            <person name="Sommer R.J."/>
        </authorList>
    </citation>
    <scope>NUCLEOTIDE SEQUENCE</scope>
    <source>
        <strain evidence="1">RS0144</strain>
    </source>
</reference>
<evidence type="ECO:0000313" key="2">
    <source>
        <dbReference type="Proteomes" id="UP001432027"/>
    </source>
</evidence>
<accession>A0AAV5SZ38</accession>
<sequence length="1009" mass="116362">MPDSDDLVALLKELSIAKKTPPNEAQVVKLRGIMKNKTVPFYHRLMAAQLLAASSSTSSSNDVPSLIASLKNRSREEVVQMFVTWCAHVDRHGFPLHGDGYEMFYHLLKTLAKHQEALHKQDYSLRISFDEENKRTALFAVLYYSEVTPGKDSAKCIPLFLKTFTVYCPARWEVVHILVTEVSPGIKSKYELLAGVLNFDINALEQNSEHIPIIAEELAKLAASQEGSSTCVSLLAALLPSVRCEIDDVFLKLITSTDKCTRNNVHRTWLCRLAGDPETHGFLDELLEHCREKCETMKDPDEIPPNCKEIHEWTCIDPYERWEEDEDVYWPSDALLSGTLMLVSLRQKGQADEGLRNLLLRASRWHLEEIRLVALQLLMRFTTLSNEEKRELLLRNLFVDEDNFVKELTKLEISSGDARLEETLARFAKEGHKVALQSLLRLNETRARSVVRDLLLSNDSEKRRMAYSMTGGVHWLTAEQKEIIVETLKYTVTVDDRAIDYLNWLSKEGKEETEMVEKLIINWKNGERRDWIKCAHFLPSSQLESILELNVKRIEELLILSGSNSVNECPSFTHFFENIKRRCMEAKEYSDEMLTRLSLLEHSSRSGVLPTAKAARIVFETILRCRYKAVVDQGATIFETLLKREPAMARKYSAEILCLLSSTTAECRNLSLSRTLLSCSLIDSSLIRSIEDSFLVIYSLPVEIRPSLIRWMKALKLMTAKANETKLSSSFVERLFFICIDLQYLSNDFLEKSAAMCLYSFCILKMVGPGTGRPLFTLLAERPDFSHQLFFLVQKLHSLPRIVSILIFSFLSKLDYVSDDFYGEEWAQRLDDARSSIWSLLLKTGLKRERRFIVDAFLSLTPHEDRETLKEQFEYDREEDGLQYLKESLIPRELPDQEVVESRLECSLYWRKVEEALTKDSISPLLELKTSNEQAAMVIGLGLGLMGKEKREKEETLEERKNGMKRWREETMEKLSKHERRRVRGIAARMRDEWNGDMKREERGALIYY</sequence>
<proteinExistence type="predicted"/>
<organism evidence="1 2">
    <name type="scientific">Pristionchus entomophagus</name>
    <dbReference type="NCBI Taxonomy" id="358040"/>
    <lineage>
        <taxon>Eukaryota</taxon>
        <taxon>Metazoa</taxon>
        <taxon>Ecdysozoa</taxon>
        <taxon>Nematoda</taxon>
        <taxon>Chromadorea</taxon>
        <taxon>Rhabditida</taxon>
        <taxon>Rhabditina</taxon>
        <taxon>Diplogasteromorpha</taxon>
        <taxon>Diplogasteroidea</taxon>
        <taxon>Neodiplogasteridae</taxon>
        <taxon>Pristionchus</taxon>
    </lineage>
</organism>
<comment type="caution">
    <text evidence="1">The sequence shown here is derived from an EMBL/GenBank/DDBJ whole genome shotgun (WGS) entry which is preliminary data.</text>
</comment>
<dbReference type="Proteomes" id="UP001432027">
    <property type="component" value="Unassembled WGS sequence"/>
</dbReference>
<name>A0AAV5SZ38_9BILA</name>